<feature type="compositionally biased region" description="Basic residues" evidence="1">
    <location>
        <begin position="20"/>
        <end position="31"/>
    </location>
</feature>
<reference evidence="2" key="1">
    <citation type="submission" date="2014-09" db="EMBL/GenBank/DDBJ databases">
        <authorList>
            <person name="Magalhaes I.L.F."/>
            <person name="Oliveira U."/>
            <person name="Santos F.R."/>
            <person name="Vidigal T.H.D.A."/>
            <person name="Brescovit A.D."/>
            <person name="Santos A.J."/>
        </authorList>
    </citation>
    <scope>NUCLEOTIDE SEQUENCE</scope>
    <source>
        <tissue evidence="2">Shoot tissue taken approximately 20 cm above the soil surface</tissue>
    </source>
</reference>
<protein>
    <submittedName>
        <fullName evidence="2">Uncharacterized protein</fullName>
    </submittedName>
</protein>
<feature type="region of interest" description="Disordered" evidence="1">
    <location>
        <begin position="1"/>
        <end position="39"/>
    </location>
</feature>
<reference evidence="2" key="2">
    <citation type="journal article" date="2015" name="Data Brief">
        <title>Shoot transcriptome of the giant reed, Arundo donax.</title>
        <authorList>
            <person name="Barrero R.A."/>
            <person name="Guerrero F.D."/>
            <person name="Moolhuijzen P."/>
            <person name="Goolsby J.A."/>
            <person name="Tidwell J."/>
            <person name="Bellgard S.E."/>
            <person name="Bellgard M.I."/>
        </authorList>
    </citation>
    <scope>NUCLEOTIDE SEQUENCE</scope>
    <source>
        <tissue evidence="2">Shoot tissue taken approximately 20 cm above the soil surface</tissue>
    </source>
</reference>
<dbReference type="EMBL" id="GBRH01266667">
    <property type="protein sequence ID" value="JAD31228.1"/>
    <property type="molecule type" value="Transcribed_RNA"/>
</dbReference>
<accession>A0A0A8Z0N1</accession>
<name>A0A0A8Z0N1_ARUDO</name>
<evidence type="ECO:0000256" key="1">
    <source>
        <dbReference type="SAM" id="MobiDB-lite"/>
    </source>
</evidence>
<proteinExistence type="predicted"/>
<evidence type="ECO:0000313" key="2">
    <source>
        <dbReference type="EMBL" id="JAD31228.1"/>
    </source>
</evidence>
<organism evidence="2">
    <name type="scientific">Arundo donax</name>
    <name type="common">Giant reed</name>
    <name type="synonym">Donax arundinaceus</name>
    <dbReference type="NCBI Taxonomy" id="35708"/>
    <lineage>
        <taxon>Eukaryota</taxon>
        <taxon>Viridiplantae</taxon>
        <taxon>Streptophyta</taxon>
        <taxon>Embryophyta</taxon>
        <taxon>Tracheophyta</taxon>
        <taxon>Spermatophyta</taxon>
        <taxon>Magnoliopsida</taxon>
        <taxon>Liliopsida</taxon>
        <taxon>Poales</taxon>
        <taxon>Poaceae</taxon>
        <taxon>PACMAD clade</taxon>
        <taxon>Arundinoideae</taxon>
        <taxon>Arundineae</taxon>
        <taxon>Arundo</taxon>
    </lineage>
</organism>
<dbReference type="AlphaFoldDB" id="A0A0A8Z0N1"/>
<sequence length="39" mass="4522">MQHIHRQEPPAQVETLIPKSHGRNRRIRPRKTTIPTSGP</sequence>